<dbReference type="Pfam" id="PF14062">
    <property type="entry name" value="DUF4253"/>
    <property type="match status" value="1"/>
</dbReference>
<evidence type="ECO:0000259" key="1">
    <source>
        <dbReference type="Pfam" id="PF14062"/>
    </source>
</evidence>
<sequence length="256" mass="27879">MALPSGRLVHGDEGEDEDPALWVSDGPAGRELWAVLHTAHERTGLWPLLLDSLRGDSRRPWDDGELGPRDVSSAADGDPEALLAGWWADYTSIDDADRLSPAERRAVTAPYEQRWPGLAMPLPLRHDPGELAERCVTELLAGKAGLRLGLVAATRSSDAIAVVGWQGAVNYIGDAAHLSAVLSSWEDRFGVRLVGVGFAELYLSVAAPPTSDAEAIRVAAEHFAFCPDNIWQSSTTNLVDYAKRLIDATIWSFWWD</sequence>
<proteinExistence type="predicted"/>
<feature type="domain" description="DUF4253" evidence="1">
    <location>
        <begin position="147"/>
        <end position="256"/>
    </location>
</feature>
<dbReference type="Proteomes" id="UP000502508">
    <property type="component" value="Chromosome"/>
</dbReference>
<dbReference type="InterPro" id="IPR025349">
    <property type="entry name" value="DUF4253"/>
</dbReference>
<accession>A0A6F8XWY9</accession>
<protein>
    <recommendedName>
        <fullName evidence="1">DUF4253 domain-containing protein</fullName>
    </recommendedName>
</protein>
<dbReference type="EMBL" id="AP022870">
    <property type="protein sequence ID" value="BCB78345.1"/>
    <property type="molecule type" value="Genomic_DNA"/>
</dbReference>
<gene>
    <name evidence="2" type="ORF">Pflav_047550</name>
</gene>
<name>A0A6F8XWY9_9ACTN</name>
<evidence type="ECO:0000313" key="3">
    <source>
        <dbReference type="Proteomes" id="UP000502508"/>
    </source>
</evidence>
<reference evidence="2 3" key="2">
    <citation type="submission" date="2020-03" db="EMBL/GenBank/DDBJ databases">
        <authorList>
            <person name="Ichikawa N."/>
            <person name="Kimura A."/>
            <person name="Kitahashi Y."/>
            <person name="Uohara A."/>
        </authorList>
    </citation>
    <scope>NUCLEOTIDE SEQUENCE [LARGE SCALE GENOMIC DNA]</scope>
    <source>
        <strain evidence="2 3">NBRC 107702</strain>
    </source>
</reference>
<dbReference type="KEGG" id="pfla:Pflav_047550"/>
<keyword evidence="3" id="KW-1185">Reference proteome</keyword>
<dbReference type="AlphaFoldDB" id="A0A6F8XWY9"/>
<reference evidence="2 3" key="1">
    <citation type="submission" date="2020-03" db="EMBL/GenBank/DDBJ databases">
        <title>Whole genome shotgun sequence of Phytohabitans flavus NBRC 107702.</title>
        <authorList>
            <person name="Komaki H."/>
            <person name="Tamura T."/>
        </authorList>
    </citation>
    <scope>NUCLEOTIDE SEQUENCE [LARGE SCALE GENOMIC DNA]</scope>
    <source>
        <strain evidence="2 3">NBRC 107702</strain>
    </source>
</reference>
<evidence type="ECO:0000313" key="2">
    <source>
        <dbReference type="EMBL" id="BCB78345.1"/>
    </source>
</evidence>
<organism evidence="2 3">
    <name type="scientific">Phytohabitans flavus</name>
    <dbReference type="NCBI Taxonomy" id="1076124"/>
    <lineage>
        <taxon>Bacteria</taxon>
        <taxon>Bacillati</taxon>
        <taxon>Actinomycetota</taxon>
        <taxon>Actinomycetes</taxon>
        <taxon>Micromonosporales</taxon>
        <taxon>Micromonosporaceae</taxon>
    </lineage>
</organism>